<feature type="transmembrane region" description="Helical" evidence="1">
    <location>
        <begin position="12"/>
        <end position="32"/>
    </location>
</feature>
<gene>
    <name evidence="2" type="ORF">WA026_019627</name>
</gene>
<evidence type="ECO:0000256" key="1">
    <source>
        <dbReference type="SAM" id="Phobius"/>
    </source>
</evidence>
<sequence>MILGVYLAAKGEILLGTFRIVTVAEGIALAVVGEDLRIWVIHIWGDLYIIFGVIPMRFVFNPGGPRKEFSGEIFIAIGYGEFEFKMNFSYAHRLSRIRLEEPLEKELFFLETLVDEECAADISPLECASSLAIS</sequence>
<evidence type="ECO:0000313" key="2">
    <source>
        <dbReference type="EMBL" id="KAK9872840.1"/>
    </source>
</evidence>
<dbReference type="EMBL" id="JARQZJ010000013">
    <property type="protein sequence ID" value="KAK9872840.1"/>
    <property type="molecule type" value="Genomic_DNA"/>
</dbReference>
<keyword evidence="3" id="KW-1185">Reference proteome</keyword>
<feature type="transmembrane region" description="Helical" evidence="1">
    <location>
        <begin position="38"/>
        <end position="60"/>
    </location>
</feature>
<keyword evidence="1" id="KW-0472">Membrane</keyword>
<dbReference type="AlphaFoldDB" id="A0AAW1TYA5"/>
<protein>
    <submittedName>
        <fullName evidence="2">Uncharacterized protein</fullName>
    </submittedName>
</protein>
<dbReference type="Proteomes" id="UP001431783">
    <property type="component" value="Unassembled WGS sequence"/>
</dbReference>
<proteinExistence type="predicted"/>
<reference evidence="2 3" key="1">
    <citation type="submission" date="2023-03" db="EMBL/GenBank/DDBJ databases">
        <title>Genome insight into feeding habits of ladybird beetles.</title>
        <authorList>
            <person name="Li H.-S."/>
            <person name="Huang Y.-H."/>
            <person name="Pang H."/>
        </authorList>
    </citation>
    <scope>NUCLEOTIDE SEQUENCE [LARGE SCALE GENOMIC DNA]</scope>
    <source>
        <strain evidence="2">SYSU_2023b</strain>
        <tissue evidence="2">Whole body</tissue>
    </source>
</reference>
<organism evidence="2 3">
    <name type="scientific">Henosepilachna vigintioctopunctata</name>
    <dbReference type="NCBI Taxonomy" id="420089"/>
    <lineage>
        <taxon>Eukaryota</taxon>
        <taxon>Metazoa</taxon>
        <taxon>Ecdysozoa</taxon>
        <taxon>Arthropoda</taxon>
        <taxon>Hexapoda</taxon>
        <taxon>Insecta</taxon>
        <taxon>Pterygota</taxon>
        <taxon>Neoptera</taxon>
        <taxon>Endopterygota</taxon>
        <taxon>Coleoptera</taxon>
        <taxon>Polyphaga</taxon>
        <taxon>Cucujiformia</taxon>
        <taxon>Coccinelloidea</taxon>
        <taxon>Coccinellidae</taxon>
        <taxon>Epilachninae</taxon>
        <taxon>Epilachnini</taxon>
        <taxon>Henosepilachna</taxon>
    </lineage>
</organism>
<keyword evidence="1" id="KW-0812">Transmembrane</keyword>
<comment type="caution">
    <text evidence="2">The sequence shown here is derived from an EMBL/GenBank/DDBJ whole genome shotgun (WGS) entry which is preliminary data.</text>
</comment>
<name>A0AAW1TYA5_9CUCU</name>
<evidence type="ECO:0000313" key="3">
    <source>
        <dbReference type="Proteomes" id="UP001431783"/>
    </source>
</evidence>
<accession>A0AAW1TYA5</accession>
<keyword evidence="1" id="KW-1133">Transmembrane helix</keyword>